<name>A0ABR1R5W3_9PEZI</name>
<accession>A0ABR1R5W3</accession>
<gene>
    <name evidence="2" type="ORF">PG991_013077</name>
</gene>
<feature type="region of interest" description="Disordered" evidence="1">
    <location>
        <begin position="1"/>
        <end position="40"/>
    </location>
</feature>
<keyword evidence="3" id="KW-1185">Reference proteome</keyword>
<protein>
    <submittedName>
        <fullName evidence="2">Uncharacterized protein</fullName>
    </submittedName>
</protein>
<evidence type="ECO:0000313" key="2">
    <source>
        <dbReference type="EMBL" id="KAK8000855.1"/>
    </source>
</evidence>
<dbReference type="EMBL" id="JAQQWI010000018">
    <property type="protein sequence ID" value="KAK8000855.1"/>
    <property type="molecule type" value="Genomic_DNA"/>
</dbReference>
<organism evidence="2 3">
    <name type="scientific">Apiospora marii</name>
    <dbReference type="NCBI Taxonomy" id="335849"/>
    <lineage>
        <taxon>Eukaryota</taxon>
        <taxon>Fungi</taxon>
        <taxon>Dikarya</taxon>
        <taxon>Ascomycota</taxon>
        <taxon>Pezizomycotina</taxon>
        <taxon>Sordariomycetes</taxon>
        <taxon>Xylariomycetidae</taxon>
        <taxon>Amphisphaeriales</taxon>
        <taxon>Apiosporaceae</taxon>
        <taxon>Apiospora</taxon>
    </lineage>
</organism>
<evidence type="ECO:0000313" key="3">
    <source>
        <dbReference type="Proteomes" id="UP001396898"/>
    </source>
</evidence>
<evidence type="ECO:0000256" key="1">
    <source>
        <dbReference type="SAM" id="MobiDB-lite"/>
    </source>
</evidence>
<feature type="compositionally biased region" description="Basic and acidic residues" evidence="1">
    <location>
        <begin position="22"/>
        <end position="40"/>
    </location>
</feature>
<feature type="region of interest" description="Disordered" evidence="1">
    <location>
        <begin position="82"/>
        <end position="140"/>
    </location>
</feature>
<proteinExistence type="predicted"/>
<reference evidence="2 3" key="1">
    <citation type="submission" date="2023-01" db="EMBL/GenBank/DDBJ databases">
        <title>Analysis of 21 Apiospora genomes using comparative genomics revels a genus with tremendous synthesis potential of carbohydrate active enzymes and secondary metabolites.</title>
        <authorList>
            <person name="Sorensen T."/>
        </authorList>
    </citation>
    <scope>NUCLEOTIDE SEQUENCE [LARGE SCALE GENOMIC DNA]</scope>
    <source>
        <strain evidence="2 3">CBS 20057</strain>
    </source>
</reference>
<feature type="compositionally biased region" description="Basic and acidic residues" evidence="1">
    <location>
        <begin position="238"/>
        <end position="255"/>
    </location>
</feature>
<sequence>MGQSNRPPSTLYRGHSSRAHNPRIEPDENDTRTTTEHFKLEGTEMKTDYCRRPYHYEHELPRTITHRVHVLVDLRRPRVAISARHAGRSAPNSGRKGATPSAPAIPVNGRRGATKSTQTPARKRTNKKRNDETDDEDEDMLKLEKETKIKRSPPCDRWTVFSQGPDHTIQNQYHERQDQLVHVMEQRAHRAPAASATSRPKSAILDTDLRLDFSYLVPLWGRCEDSRLLVSAVGGQRPGRDAQPHPGRVQERGAEGETGQLHPGAESLIIRFTS</sequence>
<feature type="region of interest" description="Disordered" evidence="1">
    <location>
        <begin position="234"/>
        <end position="266"/>
    </location>
</feature>
<dbReference type="Proteomes" id="UP001396898">
    <property type="component" value="Unassembled WGS sequence"/>
</dbReference>
<comment type="caution">
    <text evidence="2">The sequence shown here is derived from an EMBL/GenBank/DDBJ whole genome shotgun (WGS) entry which is preliminary data.</text>
</comment>